<sequence length="119" mass="13312">MSRGLRSARLLAGHRAPAAVAPPQECGPLDVRPRRRHVGRARVGPTLAQRRALRRRAWVWRLLLLSWLLLTALVLWVAVRWIGPAGAGCPLVMGAVLLALAWCASVDLWEQEREMRNGR</sequence>
<keyword evidence="3" id="KW-1185">Reference proteome</keyword>
<proteinExistence type="predicted"/>
<keyword evidence="1" id="KW-0472">Membrane</keyword>
<dbReference type="AlphaFoldDB" id="A0A1C5G6X8"/>
<dbReference type="EMBL" id="LT607733">
    <property type="protein sequence ID" value="SCG15490.1"/>
    <property type="molecule type" value="Genomic_DNA"/>
</dbReference>
<protein>
    <submittedName>
        <fullName evidence="2">Uncharacterized protein</fullName>
    </submittedName>
</protein>
<accession>A0A1C5G6X8</accession>
<organism evidence="2 3">
    <name type="scientific">Micromonospora echinofusca</name>
    <dbReference type="NCBI Taxonomy" id="47858"/>
    <lineage>
        <taxon>Bacteria</taxon>
        <taxon>Bacillati</taxon>
        <taxon>Actinomycetota</taxon>
        <taxon>Actinomycetes</taxon>
        <taxon>Micromonosporales</taxon>
        <taxon>Micromonosporaceae</taxon>
        <taxon>Micromonospora</taxon>
    </lineage>
</organism>
<name>A0A1C5G6X8_MICEH</name>
<feature type="transmembrane region" description="Helical" evidence="1">
    <location>
        <begin position="58"/>
        <end position="79"/>
    </location>
</feature>
<keyword evidence="1" id="KW-0812">Transmembrane</keyword>
<evidence type="ECO:0000256" key="1">
    <source>
        <dbReference type="SAM" id="Phobius"/>
    </source>
</evidence>
<dbReference type="GeneID" id="95801569"/>
<gene>
    <name evidence="2" type="ORF">GA0070610_1723</name>
</gene>
<dbReference type="RefSeq" id="WP_088999512.1">
    <property type="nucleotide sequence ID" value="NZ_LT607733.1"/>
</dbReference>
<keyword evidence="1" id="KW-1133">Transmembrane helix</keyword>
<dbReference type="Proteomes" id="UP000198251">
    <property type="component" value="Chromosome I"/>
</dbReference>
<reference evidence="2 3" key="1">
    <citation type="submission" date="2016-06" db="EMBL/GenBank/DDBJ databases">
        <authorList>
            <person name="Kjaerup R.B."/>
            <person name="Dalgaard T.S."/>
            <person name="Juul-Madsen H.R."/>
        </authorList>
    </citation>
    <scope>NUCLEOTIDE SEQUENCE [LARGE SCALE GENOMIC DNA]</scope>
    <source>
        <strain evidence="2 3">DSM 43913</strain>
    </source>
</reference>
<feature type="transmembrane region" description="Helical" evidence="1">
    <location>
        <begin position="85"/>
        <end position="109"/>
    </location>
</feature>
<evidence type="ECO:0000313" key="2">
    <source>
        <dbReference type="EMBL" id="SCG15490.1"/>
    </source>
</evidence>
<evidence type="ECO:0000313" key="3">
    <source>
        <dbReference type="Proteomes" id="UP000198251"/>
    </source>
</evidence>